<dbReference type="AlphaFoldDB" id="A0AAV0R267"/>
<reference evidence="1" key="1">
    <citation type="submission" date="2022-08" db="EMBL/GenBank/DDBJ databases">
        <authorList>
            <person name="Gutierrez-Valencia J."/>
        </authorList>
    </citation>
    <scope>NUCLEOTIDE SEQUENCE</scope>
</reference>
<dbReference type="InterPro" id="IPR036291">
    <property type="entry name" value="NAD(P)-bd_dom_sf"/>
</dbReference>
<protein>
    <submittedName>
        <fullName evidence="1">Uncharacterized protein</fullName>
    </submittedName>
</protein>
<sequence length="205" mass="23940">MSWRQRCRQRLHIRCTARPSYIAGATPRSLFNTMVSMGVYATICRYRGLPLRYPGSRYTWEHFCDMSDSRLLAEQQIWAATTESAKNQAFNCTNGDFFTWKKFWKAFCQVFDVEFDEEEECGFDVVGMMAGMGHVWDEIVEKHGLVRTKMADITCFDAVTVVTNFKFQHVCSMNKSRKFGFLGYCNTLESIPYWVGRMREMKIIP</sequence>
<accession>A0AAV0R267</accession>
<evidence type="ECO:0000313" key="2">
    <source>
        <dbReference type="Proteomes" id="UP001154282"/>
    </source>
</evidence>
<keyword evidence="2" id="KW-1185">Reference proteome</keyword>
<dbReference type="PANTHER" id="PTHR32487">
    <property type="entry name" value="3-OXO-DELTA(4,5)-STEROID 5-BETA-REDUCTASE"/>
    <property type="match status" value="1"/>
</dbReference>
<gene>
    <name evidence="1" type="ORF">LITE_LOCUS45579</name>
</gene>
<comment type="caution">
    <text evidence="1">The sequence shown here is derived from an EMBL/GenBank/DDBJ whole genome shotgun (WGS) entry which is preliminary data.</text>
</comment>
<dbReference type="Gene3D" id="3.40.50.720">
    <property type="entry name" value="NAD(P)-binding Rossmann-like Domain"/>
    <property type="match status" value="1"/>
</dbReference>
<organism evidence="1 2">
    <name type="scientific">Linum tenue</name>
    <dbReference type="NCBI Taxonomy" id="586396"/>
    <lineage>
        <taxon>Eukaryota</taxon>
        <taxon>Viridiplantae</taxon>
        <taxon>Streptophyta</taxon>
        <taxon>Embryophyta</taxon>
        <taxon>Tracheophyta</taxon>
        <taxon>Spermatophyta</taxon>
        <taxon>Magnoliopsida</taxon>
        <taxon>eudicotyledons</taxon>
        <taxon>Gunneridae</taxon>
        <taxon>Pentapetalae</taxon>
        <taxon>rosids</taxon>
        <taxon>fabids</taxon>
        <taxon>Malpighiales</taxon>
        <taxon>Linaceae</taxon>
        <taxon>Linum</taxon>
    </lineage>
</organism>
<dbReference type="SUPFAM" id="SSF51735">
    <property type="entry name" value="NAD(P)-binding Rossmann-fold domains"/>
    <property type="match status" value="1"/>
</dbReference>
<name>A0AAV0R267_9ROSI</name>
<dbReference type="EMBL" id="CAMGYJ010000010">
    <property type="protein sequence ID" value="CAI0550528.1"/>
    <property type="molecule type" value="Genomic_DNA"/>
</dbReference>
<proteinExistence type="predicted"/>
<dbReference type="PANTHER" id="PTHR32487:SF13">
    <property type="entry name" value="LOW QUALITY PROTEIN: IRIDOID SYNTHASE-LIKE"/>
    <property type="match status" value="1"/>
</dbReference>
<evidence type="ECO:0000313" key="1">
    <source>
        <dbReference type="EMBL" id="CAI0550528.1"/>
    </source>
</evidence>
<dbReference type="Proteomes" id="UP001154282">
    <property type="component" value="Unassembled WGS sequence"/>
</dbReference>